<accession>A0A841JUX6</accession>
<dbReference type="InterPro" id="IPR045584">
    <property type="entry name" value="Pilin-like"/>
</dbReference>
<dbReference type="Proteomes" id="UP000538666">
    <property type="component" value="Unassembled WGS sequence"/>
</dbReference>
<organism evidence="3 4">
    <name type="scientific">Silvibacterium bohemicum</name>
    <dbReference type="NCBI Taxonomy" id="1577686"/>
    <lineage>
        <taxon>Bacteria</taxon>
        <taxon>Pseudomonadati</taxon>
        <taxon>Acidobacteriota</taxon>
        <taxon>Terriglobia</taxon>
        <taxon>Terriglobales</taxon>
        <taxon>Acidobacteriaceae</taxon>
        <taxon>Silvibacterium</taxon>
    </lineage>
</organism>
<evidence type="ECO:0000256" key="2">
    <source>
        <dbReference type="SAM" id="Phobius"/>
    </source>
</evidence>
<protein>
    <submittedName>
        <fullName evidence="3">General secretion pathway protein G</fullName>
    </submittedName>
</protein>
<evidence type="ECO:0000313" key="4">
    <source>
        <dbReference type="Proteomes" id="UP000538666"/>
    </source>
</evidence>
<feature type="region of interest" description="Disordered" evidence="1">
    <location>
        <begin position="120"/>
        <end position="140"/>
    </location>
</feature>
<feature type="transmembrane region" description="Helical" evidence="2">
    <location>
        <begin position="20"/>
        <end position="44"/>
    </location>
</feature>
<keyword evidence="2" id="KW-1133">Transmembrane helix</keyword>
<keyword evidence="2" id="KW-0472">Membrane</keyword>
<dbReference type="Gene3D" id="3.30.700.10">
    <property type="entry name" value="Glycoprotein, Type 4 Pilin"/>
    <property type="match status" value="1"/>
</dbReference>
<feature type="compositionally biased region" description="Polar residues" evidence="1">
    <location>
        <begin position="130"/>
        <end position="139"/>
    </location>
</feature>
<dbReference type="InterPro" id="IPR012902">
    <property type="entry name" value="N_methyl_site"/>
</dbReference>
<comment type="caution">
    <text evidence="3">The sequence shown here is derived from an EMBL/GenBank/DDBJ whole genome shotgun (WGS) entry which is preliminary data.</text>
</comment>
<dbReference type="PROSITE" id="PS00409">
    <property type="entry name" value="PROKAR_NTER_METHYL"/>
    <property type="match status" value="1"/>
</dbReference>
<dbReference type="RefSeq" id="WP_184084454.1">
    <property type="nucleotide sequence ID" value="NZ_JACHEK010000001.1"/>
</dbReference>
<sequence length="162" mass="18231">MTTIPSRTGRRTGRREGEAGLTLVELIVTVAILAIVASAAVPVARFQVKREKERELRYDLWQMRDSIDHYKDAADKNAFQTKVDSQGYPPDLQTLVDGVDVQGKKVRFLRRIPLDPMTGKDDWGMRSMQDDATSDSWGGQSVFDVYSKSDGTALDGTKYKDW</sequence>
<dbReference type="EMBL" id="JACHEK010000001">
    <property type="protein sequence ID" value="MBB6142228.1"/>
    <property type="molecule type" value="Genomic_DNA"/>
</dbReference>
<dbReference type="SUPFAM" id="SSF54523">
    <property type="entry name" value="Pili subunits"/>
    <property type="match status" value="1"/>
</dbReference>
<evidence type="ECO:0000313" key="3">
    <source>
        <dbReference type="EMBL" id="MBB6142228.1"/>
    </source>
</evidence>
<dbReference type="Pfam" id="PF07963">
    <property type="entry name" value="N_methyl"/>
    <property type="match status" value="1"/>
</dbReference>
<name>A0A841JUX6_9BACT</name>
<gene>
    <name evidence="3" type="ORF">HNQ77_000166</name>
</gene>
<keyword evidence="4" id="KW-1185">Reference proteome</keyword>
<dbReference type="NCBIfam" id="TIGR02532">
    <property type="entry name" value="IV_pilin_GFxxxE"/>
    <property type="match status" value="1"/>
</dbReference>
<reference evidence="3 4" key="1">
    <citation type="submission" date="2020-08" db="EMBL/GenBank/DDBJ databases">
        <title>Genomic Encyclopedia of Type Strains, Phase IV (KMG-IV): sequencing the most valuable type-strain genomes for metagenomic binning, comparative biology and taxonomic classification.</title>
        <authorList>
            <person name="Goeker M."/>
        </authorList>
    </citation>
    <scope>NUCLEOTIDE SEQUENCE [LARGE SCALE GENOMIC DNA]</scope>
    <source>
        <strain evidence="3 4">DSM 103733</strain>
    </source>
</reference>
<evidence type="ECO:0000256" key="1">
    <source>
        <dbReference type="SAM" id="MobiDB-lite"/>
    </source>
</evidence>
<proteinExistence type="predicted"/>
<dbReference type="AlphaFoldDB" id="A0A841JUX6"/>
<keyword evidence="2" id="KW-0812">Transmembrane</keyword>